<dbReference type="PROSITE" id="PS00065">
    <property type="entry name" value="D_2_HYDROXYACID_DH_1"/>
    <property type="match status" value="1"/>
</dbReference>
<evidence type="ECO:0000256" key="4">
    <source>
        <dbReference type="ARBA" id="ARBA00023027"/>
    </source>
</evidence>
<dbReference type="EC" id="1.1.1.29" evidence="7"/>
<evidence type="ECO:0000313" key="7">
    <source>
        <dbReference type="EMBL" id="OIQ81770.1"/>
    </source>
</evidence>
<keyword evidence="3 7" id="KW-0560">Oxidoreductase</keyword>
<evidence type="ECO:0000256" key="2">
    <source>
        <dbReference type="ARBA" id="ARBA00022605"/>
    </source>
</evidence>
<evidence type="ECO:0000259" key="5">
    <source>
        <dbReference type="Pfam" id="PF00389"/>
    </source>
</evidence>
<feature type="domain" description="D-isomer specific 2-hydroxyacid dehydrogenase NAD-binding" evidence="6">
    <location>
        <begin position="116"/>
        <end position="288"/>
    </location>
</feature>
<dbReference type="InterPro" id="IPR006140">
    <property type="entry name" value="D-isomer_DH_NAD-bd"/>
</dbReference>
<dbReference type="GO" id="GO:0008465">
    <property type="term" value="F:hydroxypyruvate reductase (NADH) activity"/>
    <property type="evidence" value="ECO:0007669"/>
    <property type="project" value="UniProtKB-EC"/>
</dbReference>
<dbReference type="PANTHER" id="PTHR42789">
    <property type="entry name" value="D-ISOMER SPECIFIC 2-HYDROXYACID DEHYDROGENASE FAMILY PROTEIN (AFU_ORTHOLOGUE AFUA_6G10090)"/>
    <property type="match status" value="1"/>
</dbReference>
<organism evidence="7">
    <name type="scientific">mine drainage metagenome</name>
    <dbReference type="NCBI Taxonomy" id="410659"/>
    <lineage>
        <taxon>unclassified sequences</taxon>
        <taxon>metagenomes</taxon>
        <taxon>ecological metagenomes</taxon>
    </lineage>
</organism>
<gene>
    <name evidence="7" type="primary">hprA_5</name>
    <name evidence="7" type="ORF">GALL_364530</name>
</gene>
<dbReference type="InterPro" id="IPR029752">
    <property type="entry name" value="D-isomer_DH_CS1"/>
</dbReference>
<dbReference type="InterPro" id="IPR036291">
    <property type="entry name" value="NAD(P)-bd_dom_sf"/>
</dbReference>
<feature type="domain" description="D-isomer specific 2-hydroxyacid dehydrogenase catalytic" evidence="5">
    <location>
        <begin position="26"/>
        <end position="317"/>
    </location>
</feature>
<proteinExistence type="inferred from homology"/>
<protein>
    <submittedName>
        <fullName evidence="7">Glycerate dehydrogenase</fullName>
        <ecNumber evidence="7">1.1.1.29</ecNumber>
    </submittedName>
</protein>
<dbReference type="PANTHER" id="PTHR42789:SF1">
    <property type="entry name" value="D-ISOMER SPECIFIC 2-HYDROXYACID DEHYDROGENASE FAMILY PROTEIN (AFU_ORTHOLOGUE AFUA_6G10090)"/>
    <property type="match status" value="1"/>
</dbReference>
<name>A0A1J5QEY8_9ZZZZ</name>
<comment type="caution">
    <text evidence="7">The sequence shown here is derived from an EMBL/GenBank/DDBJ whole genome shotgun (WGS) entry which is preliminary data.</text>
</comment>
<dbReference type="SUPFAM" id="SSF52283">
    <property type="entry name" value="Formate/glycerate dehydrogenase catalytic domain-like"/>
    <property type="match status" value="1"/>
</dbReference>
<evidence type="ECO:0000256" key="1">
    <source>
        <dbReference type="ARBA" id="ARBA00005854"/>
    </source>
</evidence>
<sequence>MTSRRIVCPSADGGLAARFASPDLRRRLDALGEVAIATDVPDQAGIRERVSTADVVLLSVHLDDDTLRACAGRTELVAFSGTGAASYVNLGLARELGITVTNVTHYGDRAVAEHALALLLAAARGVPAADRTLRTGDWSGHSGRELEGATVGVVGFGGIGRTFARLVDALGMRVLAWDRALDEADLQVAHARAAGLDELFAASDVVSLHLPLTEHTAGIVTERMLGLLCPGAILVNTARGELLAPGALARRLGRGDLLAALDVFDPEPLGADDPLLTAPGTVLTPHLGFRTPQALSRMAEGAVAAVEAFCAGRPVNVVT</sequence>
<comment type="similarity">
    <text evidence="1">Belongs to the D-isomer specific 2-hydroxyacid dehydrogenase family.</text>
</comment>
<keyword evidence="2" id="KW-0028">Amino-acid biosynthesis</keyword>
<keyword evidence="4" id="KW-0520">NAD</keyword>
<dbReference type="GO" id="GO:0051287">
    <property type="term" value="F:NAD binding"/>
    <property type="evidence" value="ECO:0007669"/>
    <property type="project" value="InterPro"/>
</dbReference>
<dbReference type="Pfam" id="PF02826">
    <property type="entry name" value="2-Hacid_dh_C"/>
    <property type="match status" value="1"/>
</dbReference>
<dbReference type="AlphaFoldDB" id="A0A1J5QEY8"/>
<dbReference type="InterPro" id="IPR050857">
    <property type="entry name" value="D-2-hydroxyacid_DH"/>
</dbReference>
<dbReference type="Gene3D" id="3.40.50.720">
    <property type="entry name" value="NAD(P)-binding Rossmann-like Domain"/>
    <property type="match status" value="2"/>
</dbReference>
<evidence type="ECO:0000256" key="3">
    <source>
        <dbReference type="ARBA" id="ARBA00023002"/>
    </source>
</evidence>
<accession>A0A1J5QEY8</accession>
<dbReference type="EMBL" id="MLJW01000883">
    <property type="protein sequence ID" value="OIQ81770.1"/>
    <property type="molecule type" value="Genomic_DNA"/>
</dbReference>
<dbReference type="Pfam" id="PF00389">
    <property type="entry name" value="2-Hacid_dh"/>
    <property type="match status" value="1"/>
</dbReference>
<dbReference type="GO" id="GO:0008652">
    <property type="term" value="P:amino acid biosynthetic process"/>
    <property type="evidence" value="ECO:0007669"/>
    <property type="project" value="UniProtKB-KW"/>
</dbReference>
<evidence type="ECO:0000259" key="6">
    <source>
        <dbReference type="Pfam" id="PF02826"/>
    </source>
</evidence>
<dbReference type="InterPro" id="IPR006139">
    <property type="entry name" value="D-isomer_2_OHA_DH_cat_dom"/>
</dbReference>
<dbReference type="SUPFAM" id="SSF51735">
    <property type="entry name" value="NAD(P)-binding Rossmann-fold domains"/>
    <property type="match status" value="1"/>
</dbReference>
<reference evidence="7" key="1">
    <citation type="submission" date="2016-10" db="EMBL/GenBank/DDBJ databases">
        <title>Sequence of Gallionella enrichment culture.</title>
        <authorList>
            <person name="Poehlein A."/>
            <person name="Muehling M."/>
            <person name="Daniel R."/>
        </authorList>
    </citation>
    <scope>NUCLEOTIDE SEQUENCE</scope>
</reference>